<feature type="binding site" evidence="6 7">
    <location>
        <position position="94"/>
    </location>
    <ligand>
        <name>acetyl-CoA</name>
        <dbReference type="ChEBI" id="CHEBI:57288"/>
        <label>1</label>
    </ligand>
</feature>
<feature type="binding site" evidence="6 7">
    <location>
        <position position="265"/>
    </location>
    <ligand>
        <name>CoA</name>
        <dbReference type="ChEBI" id="CHEBI:57287"/>
        <label>2</label>
    </ligand>
</feature>
<dbReference type="PDBsum" id="5KGH"/>
<feature type="binding site" evidence="10 12">
    <location>
        <position position="6"/>
    </location>
    <ligand>
        <name>CoA</name>
        <dbReference type="ChEBI" id="CHEBI:57287"/>
        <label>1</label>
    </ligand>
</feature>
<feature type="binding site" evidence="9 10">
    <location>
        <position position="196"/>
    </location>
    <ligand>
        <name>N-acetyl-D-glucosamine</name>
        <dbReference type="ChEBI" id="CHEBI:506227"/>
    </ligand>
</feature>
<organism evidence="4 5">
    <name type="scientific">Clostridium acetobutylicum (strain ATCC 824 / DSM 792 / JCM 1419 / IAM 19013 / LMG 5710 / NBRC 13948 / NRRL B-527 / VKM B-1787 / 2291 / W)</name>
    <dbReference type="NCBI Taxonomy" id="272562"/>
    <lineage>
        <taxon>Bacteria</taxon>
        <taxon>Bacillati</taxon>
        <taxon>Bacillota</taxon>
        <taxon>Clostridia</taxon>
        <taxon>Eubacteriales</taxon>
        <taxon>Clostridiaceae</taxon>
        <taxon>Clostridium</taxon>
    </lineage>
</organism>
<dbReference type="PDB" id="5KGA">
    <property type="method" value="X-ray"/>
    <property type="resolution" value="1.90 A"/>
    <property type="chains" value="A/B=1-320"/>
</dbReference>
<dbReference type="PDB" id="5KF8">
    <property type="method" value="X-ray"/>
    <property type="resolution" value="1.90 A"/>
    <property type="chains" value="A=1-320"/>
</dbReference>
<dbReference type="PDBsum" id="5KF2"/>
<feature type="binding site" evidence="11">
    <location>
        <position position="255"/>
    </location>
    <ligand>
        <name>acetyl-CoA</name>
        <dbReference type="ChEBI" id="CHEBI:57288"/>
        <label>2</label>
    </ligand>
</feature>
<dbReference type="HOGENOM" id="CLU_074359_0_0_9"/>
<feature type="binding site" evidence="11">
    <location>
        <position position="253"/>
    </location>
    <ligand>
        <name>acetyl-CoA</name>
        <dbReference type="ChEBI" id="CHEBI:57288"/>
        <label>2</label>
    </ligand>
</feature>
<feature type="binding site" evidence="6 7">
    <location>
        <position position="93"/>
    </location>
    <ligand>
        <name>acetyl-CoA</name>
        <dbReference type="ChEBI" id="CHEBI:57288"/>
        <label>1</label>
    </ligand>
</feature>
<feature type="binding site" evidence="10 12">
    <location>
        <position position="7"/>
    </location>
    <ligand>
        <name>CoA</name>
        <dbReference type="ChEBI" id="CHEBI:57287"/>
        <label>1</label>
    </ligand>
</feature>
<feature type="binding site" evidence="6 7">
    <location>
        <position position="83"/>
    </location>
    <ligand>
        <name>acetyl-CoA</name>
        <dbReference type="ChEBI" id="CHEBI:57288"/>
        <label>1</label>
    </ligand>
</feature>
<evidence type="ECO:0000313" key="5">
    <source>
        <dbReference type="Proteomes" id="UP000000814"/>
    </source>
</evidence>
<dbReference type="GO" id="GO:0016747">
    <property type="term" value="F:acyltransferase activity, transferring groups other than amino-acyl groups"/>
    <property type="evidence" value="ECO:0007669"/>
    <property type="project" value="InterPro"/>
</dbReference>
<sequence>MEIKETYDFSSIVDLWNKNIGTVYPMNLELFKQNYINDRQRKKIMGAFNGEILIGFVIYKQWTYKSGSLKPNHKIGYINSIIVDINFRHQGIGTKLLDAAEEELINSGVKILRCGSDTYHFFPGIPLECLPSEEFFLVRGYKMQDYFYDLIGDVSKVDFKKPSIKDGFKVNVMKPEDRKGLFEFLEKSFSGRWLEEFIEFFQVGMKERDIVLIKYKTSVIGFSHIYDNKSSFIGPPIYWKALLGHNYGGLGPIGIDKTYRKQGLGRLLLYESLQILKKREVKKMVIDWTEKDIINFYGRFNFMPWKAYRKATKEVKDGKG</sequence>
<dbReference type="AlphaFoldDB" id="Q97ML2"/>
<reference evidence="4 5" key="1">
    <citation type="journal article" date="2001" name="J. Bacteriol.">
        <title>Genome sequence and comparative analysis of the solvent-producing bacterium Clostridium acetobutylicum.</title>
        <authorList>
            <person name="Nolling J."/>
            <person name="Breton G."/>
            <person name="Omelchenko M.V."/>
            <person name="Makarova K.S."/>
            <person name="Zeng Q."/>
            <person name="Gibson R."/>
            <person name="Lee H.M."/>
            <person name="Dubois J."/>
            <person name="Qiu D."/>
            <person name="Hitti J."/>
            <person name="Wolf Y.I."/>
            <person name="Tatusov R.L."/>
            <person name="Sabathe F."/>
            <person name="Doucette-Stamm L."/>
            <person name="Soucaille P."/>
            <person name="Daly M.J."/>
            <person name="Bennett G.N."/>
            <person name="Koonin E.V."/>
            <person name="Smith D.R."/>
        </authorList>
    </citation>
    <scope>NUCLEOTIDE SEQUENCE [LARGE SCALE GENOMIC DNA]</scope>
    <source>
        <strain evidence="5">ATCC 824 / DSM 792 / JCM 1419 / LMG 5710 / VKM B-1787</strain>
    </source>
</reference>
<evidence type="ECO:0007829" key="8">
    <source>
        <dbReference type="PDB" id="5KF8"/>
    </source>
</evidence>
<dbReference type="eggNOG" id="COG3153">
    <property type="taxonomic scope" value="Bacteria"/>
</dbReference>
<feature type="binding site" evidence="9 10">
    <location>
        <position position="288"/>
    </location>
    <ligand>
        <name>N-acetyl-D-glucosamine</name>
        <dbReference type="ChEBI" id="CHEBI:506227"/>
    </ligand>
</feature>
<dbReference type="eggNOG" id="COG0456">
    <property type="taxonomic scope" value="Bacteria"/>
</dbReference>
<feature type="binding site" evidence="6 10">
    <location>
        <position position="262"/>
    </location>
    <ligand>
        <name>CoA</name>
        <dbReference type="ChEBI" id="CHEBI:57287"/>
        <label>2</label>
    </ligand>
</feature>
<feature type="domain" description="N-acetyltransferase" evidence="3">
    <location>
        <begin position="168"/>
        <end position="319"/>
    </location>
</feature>
<feature type="binding site" evidence="11">
    <location>
        <position position="263"/>
    </location>
    <ligand>
        <name>acetyl-CoA</name>
        <dbReference type="ChEBI" id="CHEBI:57288"/>
        <label>2</label>
    </ligand>
</feature>
<evidence type="ECO:0000256" key="1">
    <source>
        <dbReference type="ARBA" id="ARBA00022679"/>
    </source>
</evidence>
<feature type="binding site" evidence="11">
    <location>
        <position position="261"/>
    </location>
    <ligand>
        <name>acetyl-CoA</name>
        <dbReference type="ChEBI" id="CHEBI:57288"/>
        <label>2</label>
    </ligand>
</feature>
<dbReference type="PIR" id="C96922">
    <property type="entry name" value="C96922"/>
</dbReference>
<dbReference type="CDD" id="cd04301">
    <property type="entry name" value="NAT_SF"/>
    <property type="match status" value="2"/>
</dbReference>
<keyword evidence="6 7" id="KW-0002">3D-structure</keyword>
<feature type="binding site" evidence="11">
    <location>
        <position position="265"/>
    </location>
    <ligand>
        <name>acetyl-CoA</name>
        <dbReference type="ChEBI" id="CHEBI:57288"/>
        <label>2</label>
    </ligand>
</feature>
<feature type="binding site" evidence="6 7">
    <location>
        <position position="91"/>
    </location>
    <ligand>
        <name>acetyl-CoA</name>
        <dbReference type="ChEBI" id="CHEBI:57288"/>
        <label>1</label>
    </ligand>
</feature>
<gene>
    <name evidence="4" type="ordered locus">CA_C0184</name>
</gene>
<feature type="domain" description="N-acetyltransferase" evidence="3">
    <location>
        <begin position="1"/>
        <end position="164"/>
    </location>
</feature>
<dbReference type="OrthoDB" id="2861902at2"/>
<dbReference type="Gene3D" id="3.40.630.30">
    <property type="match status" value="2"/>
</dbReference>
<protein>
    <submittedName>
        <fullName evidence="4">Predicted acetyltransferase</fullName>
    </submittedName>
</protein>
<feature type="binding site" evidence="6 10">
    <location>
        <position position="90"/>
    </location>
    <ligand>
        <name>acetyl-CoA</name>
        <dbReference type="ChEBI" id="CHEBI:57288"/>
        <label>1</label>
    </ligand>
</feature>
<keyword evidence="5" id="KW-1185">Reference proteome</keyword>
<feature type="binding site" evidence="6 10">
    <location>
        <position position="139"/>
    </location>
    <ligand>
        <name>acetyl-CoA</name>
        <dbReference type="ChEBI" id="CHEBI:57288"/>
        <label>1</label>
    </ligand>
</feature>
<evidence type="ECO:0007829" key="12">
    <source>
        <dbReference type="PDB" id="5KGP"/>
    </source>
</evidence>
<feature type="binding site" evidence="6 7">
    <location>
        <position position="81"/>
    </location>
    <ligand>
        <name>acetyl-CoA</name>
        <dbReference type="ChEBI" id="CHEBI:57288"/>
        <label>1</label>
    </ligand>
</feature>
<name>Q97ML2_CLOAB</name>
<evidence type="ECO:0000256" key="2">
    <source>
        <dbReference type="ARBA" id="ARBA00023315"/>
    </source>
</evidence>
<evidence type="ECO:0000259" key="3">
    <source>
        <dbReference type="PROSITE" id="PS51186"/>
    </source>
</evidence>
<dbReference type="PDB" id="5KF9">
    <property type="method" value="X-ray"/>
    <property type="resolution" value="1.49 A"/>
    <property type="chains" value="A=1-320"/>
</dbReference>
<evidence type="ECO:0000313" key="4">
    <source>
        <dbReference type="EMBL" id="AAK78166.1"/>
    </source>
</evidence>
<evidence type="ECO:0007829" key="7">
    <source>
        <dbReference type="PDB" id="5KF2"/>
    </source>
</evidence>
<keyword evidence="2" id="KW-0012">Acyltransferase</keyword>
<dbReference type="PDBsum" id="5KGP"/>
<dbReference type="Proteomes" id="UP000000814">
    <property type="component" value="Chromosome"/>
</dbReference>
<feature type="binding site" evidence="6 7">
    <location>
        <position position="266"/>
    </location>
    <ligand>
        <name>CoA</name>
        <dbReference type="ChEBI" id="CHEBI:57287"/>
        <label>2</label>
    </ligand>
</feature>
<dbReference type="KEGG" id="cac:CA_C0184"/>
<feature type="binding site" evidence="6 7">
    <location>
        <position position="261"/>
    </location>
    <ligand>
        <name>CoA</name>
        <dbReference type="ChEBI" id="CHEBI:57287"/>
        <label>2</label>
    </ligand>
</feature>
<feature type="binding site" evidence="6 8">
    <location>
        <position position="253"/>
    </location>
    <ligand>
        <name>CoA</name>
        <dbReference type="ChEBI" id="CHEBI:57287"/>
        <label>2</label>
    </ligand>
</feature>
<dbReference type="InterPro" id="IPR016181">
    <property type="entry name" value="Acyl_CoA_acyltransferase"/>
</dbReference>
<evidence type="ECO:0007829" key="9">
    <source>
        <dbReference type="PDB" id="5KF9"/>
    </source>
</evidence>
<dbReference type="GeneID" id="44996676"/>
<dbReference type="InterPro" id="IPR050680">
    <property type="entry name" value="YpeA/RimI_acetyltransf"/>
</dbReference>
<dbReference type="SMR" id="Q97ML2"/>
<dbReference type="STRING" id="272562.CA_C0184"/>
<evidence type="ECO:0007829" key="6">
    <source>
        <dbReference type="PDB" id="5KF1"/>
    </source>
</evidence>
<feature type="binding site" evidence="10 12">
    <location>
        <position position="8"/>
    </location>
    <ligand>
        <name>CoA</name>
        <dbReference type="ChEBI" id="CHEBI:57287"/>
        <label>1</label>
    </ligand>
</feature>
<dbReference type="DNASU" id="1116367"/>
<accession>Q97ML2</accession>
<dbReference type="PDBsum" id="5KF8"/>
<dbReference type="PANTHER" id="PTHR43420:SF12">
    <property type="entry name" value="N-ACETYLTRANSFERASE DOMAIN-CONTAINING PROTEIN"/>
    <property type="match status" value="1"/>
</dbReference>
<proteinExistence type="evidence at protein level"/>
<feature type="binding site" evidence="7 8">
    <location>
        <position position="295"/>
    </location>
    <ligand>
        <name>acetyl-CoA</name>
        <dbReference type="ChEBI" id="CHEBI:57288"/>
        <label>1</label>
    </ligand>
</feature>
<dbReference type="EMBL" id="AE001437">
    <property type="protein sequence ID" value="AAK78166.1"/>
    <property type="molecule type" value="Genomic_DNA"/>
</dbReference>
<feature type="binding site" evidence="6 7">
    <location>
        <position position="255"/>
    </location>
    <ligand>
        <name>CoA</name>
        <dbReference type="ChEBI" id="CHEBI:57287"/>
        <label>2</label>
    </ligand>
</feature>
<dbReference type="PDB" id="5KF2">
    <property type="method" value="X-ray"/>
    <property type="resolution" value="1.90 A"/>
    <property type="chains" value="A=1-320"/>
</dbReference>
<dbReference type="PANTHER" id="PTHR43420">
    <property type="entry name" value="ACETYLTRANSFERASE"/>
    <property type="match status" value="1"/>
</dbReference>
<feature type="binding site" evidence="6 7">
    <location>
        <position position="263"/>
    </location>
    <ligand>
        <name>CoA</name>
        <dbReference type="ChEBI" id="CHEBI:57287"/>
        <label>2</label>
    </ligand>
</feature>
<dbReference type="PDB" id="5KGP">
    <property type="method" value="X-ray"/>
    <property type="resolution" value="1.80 A"/>
    <property type="chains" value="A/B=1-320"/>
</dbReference>
<feature type="binding site" evidence="6 7">
    <location>
        <position position="89"/>
    </location>
    <ligand>
        <name>acetyl-CoA</name>
        <dbReference type="ChEBI" id="CHEBI:57288"/>
        <label>1</label>
    </ligand>
</feature>
<keyword evidence="1" id="KW-0808">Transferase</keyword>
<dbReference type="Pfam" id="PF00583">
    <property type="entry name" value="Acetyltransf_1"/>
    <property type="match status" value="2"/>
</dbReference>
<evidence type="ECO:0007829" key="10">
    <source>
        <dbReference type="PDB" id="5KGA"/>
    </source>
</evidence>
<dbReference type="PDBsum" id="5KF1"/>
<dbReference type="PDBsum" id="5KGJ"/>
<dbReference type="PDBsum" id="5KGA"/>
<dbReference type="RefSeq" id="WP_010963508.1">
    <property type="nucleotide sequence ID" value="NC_003030.1"/>
</dbReference>
<feature type="binding site" evidence="11">
    <location>
        <position position="266"/>
    </location>
    <ligand>
        <name>acetyl-CoA</name>
        <dbReference type="ChEBI" id="CHEBI:57288"/>
        <label>2</label>
    </ligand>
</feature>
<dbReference type="PDB" id="5KGJ">
    <property type="method" value="X-ray"/>
    <property type="resolution" value="1.90 A"/>
    <property type="chains" value="A=1-320"/>
</dbReference>
<dbReference type="PDB" id="5KF1">
    <property type="method" value="X-ray"/>
    <property type="resolution" value="2.00 A"/>
    <property type="chains" value="A/B=1-320"/>
</dbReference>
<feature type="binding site" evidence="9 10">
    <location>
        <position position="193"/>
    </location>
    <ligand>
        <name>N-acetyl-D-glucosamine</name>
        <dbReference type="ChEBI" id="CHEBI:506227"/>
    </ligand>
</feature>
<dbReference type="PDB" id="5KGH">
    <property type="method" value="X-ray"/>
    <property type="resolution" value="1.80 A"/>
    <property type="chains" value="A/B=1-320"/>
</dbReference>
<evidence type="ECO:0007829" key="11">
    <source>
        <dbReference type="PDB" id="5KGH"/>
    </source>
</evidence>
<dbReference type="InterPro" id="IPR000182">
    <property type="entry name" value="GNAT_dom"/>
</dbReference>
<dbReference type="PDBsum" id="5KF9"/>
<feature type="binding site" evidence="9">
    <location>
        <position position="287"/>
    </location>
    <ligand>
        <name>N-acetyl-D-glucosamine</name>
        <dbReference type="ChEBI" id="CHEBI:506227"/>
    </ligand>
</feature>
<reference evidence="6 7" key="2">
    <citation type="journal article" date="2016" name="Biochemistry">
        <title>Structural Studies on a Glucosamine/Glucosaminide N-Acetyltransferase.</title>
        <authorList>
            <person name="Dopkins B.J."/>
            <person name="Tipton P.A."/>
            <person name="Thoden J.B."/>
            <person name="Holden H.M."/>
        </authorList>
    </citation>
    <scope>X-RAY CRYSTALLOGRAPHY (1.49 ANGSTROMS) IN COMPLEX WITH COA AND ACETYL-COA</scope>
</reference>
<feature type="binding site" evidence="6 7">
    <location>
        <position position="129"/>
    </location>
    <ligand>
        <name>acetyl-CoA</name>
        <dbReference type="ChEBI" id="CHEBI:57288"/>
        <label>1</label>
    </ligand>
</feature>
<dbReference type="SUPFAM" id="SSF55729">
    <property type="entry name" value="Acyl-CoA N-acyltransferases (Nat)"/>
    <property type="match status" value="2"/>
</dbReference>
<feature type="binding site" evidence="9 10">
    <location>
        <position position="253"/>
    </location>
    <ligand>
        <name>N-acetyl-D-glucosamine</name>
        <dbReference type="ChEBI" id="CHEBI:506227"/>
    </ligand>
</feature>
<dbReference type="PATRIC" id="fig|272562.8.peg.370"/>
<dbReference type="PROSITE" id="PS51186">
    <property type="entry name" value="GNAT"/>
    <property type="match status" value="2"/>
</dbReference>